<sequence length="209" mass="22993">MAVAPRFAAHVLGSAAHPVHTLEIYLDYVCPFSAKLFNRVYNDVKPIIDSKFSNKVQNESIQAPFGSTLLFATLPFSNPTWPLVNPATLAHMLTSALQALFENQVNFFDVNVLAVMLAKIYKRLSALAAPLDVDEQQIYKLLTISDKPIDGAYNTGNQVTGDLKLHVKAARLVGVHVSPTVIFDGIVDNSVSSAWSVAQWEEWLARNVV</sequence>
<dbReference type="Gene3D" id="3.40.30.10">
    <property type="entry name" value="Glutaredoxin"/>
    <property type="match status" value="1"/>
</dbReference>
<protein>
    <recommendedName>
        <fullName evidence="3">Thioredoxin-like fold domain-containing protein</fullName>
    </recommendedName>
</protein>
<evidence type="ECO:0000313" key="2">
    <source>
        <dbReference type="Proteomes" id="UP001412239"/>
    </source>
</evidence>
<dbReference type="AlphaFoldDB" id="A0A292Q0I8"/>
<name>A0A292Q0I8_9PEZI</name>
<accession>A0A292Q0I8</accession>
<reference evidence="1" key="1">
    <citation type="submission" date="2015-10" db="EMBL/GenBank/DDBJ databases">
        <authorList>
            <person name="Regsiter A."/>
            <person name="william w."/>
        </authorList>
    </citation>
    <scope>NUCLEOTIDE SEQUENCE</scope>
    <source>
        <strain evidence="1">Montdore</strain>
    </source>
</reference>
<dbReference type="SUPFAM" id="SSF52833">
    <property type="entry name" value="Thioredoxin-like"/>
    <property type="match status" value="1"/>
</dbReference>
<gene>
    <name evidence="1" type="ORF">GSTUAT00003737001</name>
</gene>
<proteinExistence type="predicted"/>
<organism evidence="1 2">
    <name type="scientific">Tuber aestivum</name>
    <name type="common">summer truffle</name>
    <dbReference type="NCBI Taxonomy" id="59557"/>
    <lineage>
        <taxon>Eukaryota</taxon>
        <taxon>Fungi</taxon>
        <taxon>Dikarya</taxon>
        <taxon>Ascomycota</taxon>
        <taxon>Pezizomycotina</taxon>
        <taxon>Pezizomycetes</taxon>
        <taxon>Pezizales</taxon>
        <taxon>Tuberaceae</taxon>
        <taxon>Tuber</taxon>
    </lineage>
</organism>
<evidence type="ECO:0008006" key="3">
    <source>
        <dbReference type="Google" id="ProtNLM"/>
    </source>
</evidence>
<dbReference type="PANTHER" id="PTHR33875">
    <property type="entry name" value="OS09G0542200 PROTEIN"/>
    <property type="match status" value="1"/>
</dbReference>
<keyword evidence="2" id="KW-1185">Reference proteome</keyword>
<dbReference type="Proteomes" id="UP001412239">
    <property type="component" value="Unassembled WGS sequence"/>
</dbReference>
<dbReference type="InterPro" id="IPR036249">
    <property type="entry name" value="Thioredoxin-like_sf"/>
</dbReference>
<evidence type="ECO:0000313" key="1">
    <source>
        <dbReference type="EMBL" id="CUS12177.1"/>
    </source>
</evidence>
<dbReference type="PANTHER" id="PTHR33875:SF2">
    <property type="entry name" value="ACR183CP"/>
    <property type="match status" value="1"/>
</dbReference>
<dbReference type="EMBL" id="LN891000">
    <property type="protein sequence ID" value="CUS12177.1"/>
    <property type="molecule type" value="Genomic_DNA"/>
</dbReference>